<dbReference type="AlphaFoldDB" id="A0AAU9MTV8"/>
<proteinExistence type="predicted"/>
<dbReference type="EMBL" id="CAKMRJ010003333">
    <property type="protein sequence ID" value="CAH1430017.1"/>
    <property type="molecule type" value="Genomic_DNA"/>
</dbReference>
<evidence type="ECO:0000313" key="1">
    <source>
        <dbReference type="EMBL" id="CAH1430017.1"/>
    </source>
</evidence>
<dbReference type="Proteomes" id="UP001157418">
    <property type="component" value="Unassembled WGS sequence"/>
</dbReference>
<evidence type="ECO:0000313" key="2">
    <source>
        <dbReference type="Proteomes" id="UP001157418"/>
    </source>
</evidence>
<gene>
    <name evidence="1" type="ORF">LVIROSA_LOCUS16833</name>
</gene>
<reference evidence="1 2" key="1">
    <citation type="submission" date="2022-01" db="EMBL/GenBank/DDBJ databases">
        <authorList>
            <person name="Xiong W."/>
            <person name="Schranz E."/>
        </authorList>
    </citation>
    <scope>NUCLEOTIDE SEQUENCE [LARGE SCALE GENOMIC DNA]</scope>
</reference>
<name>A0AAU9MTV8_9ASTR</name>
<accession>A0AAU9MTV8</accession>
<keyword evidence="2" id="KW-1185">Reference proteome</keyword>
<organism evidence="1 2">
    <name type="scientific">Lactuca virosa</name>
    <dbReference type="NCBI Taxonomy" id="75947"/>
    <lineage>
        <taxon>Eukaryota</taxon>
        <taxon>Viridiplantae</taxon>
        <taxon>Streptophyta</taxon>
        <taxon>Embryophyta</taxon>
        <taxon>Tracheophyta</taxon>
        <taxon>Spermatophyta</taxon>
        <taxon>Magnoliopsida</taxon>
        <taxon>eudicotyledons</taxon>
        <taxon>Gunneridae</taxon>
        <taxon>Pentapetalae</taxon>
        <taxon>asterids</taxon>
        <taxon>campanulids</taxon>
        <taxon>Asterales</taxon>
        <taxon>Asteraceae</taxon>
        <taxon>Cichorioideae</taxon>
        <taxon>Cichorieae</taxon>
        <taxon>Lactucinae</taxon>
        <taxon>Lactuca</taxon>
    </lineage>
</organism>
<protein>
    <submittedName>
        <fullName evidence="1">Uncharacterized protein</fullName>
    </submittedName>
</protein>
<comment type="caution">
    <text evidence="1">The sequence shown here is derived from an EMBL/GenBank/DDBJ whole genome shotgun (WGS) entry which is preliminary data.</text>
</comment>
<sequence>MIGAISSGTMADFFDIENIKCFLHMRVASNLLCSATSVEGLFQALSFDSLFLINKSTYPNRLVCFRFLCFESQKIGHRFVSVATNECILEPSNTYEHQVFDEIPQRDVSGLAYFVNRLVISPLWRLSSGKLKI</sequence>